<dbReference type="AlphaFoldDB" id="A0A226DN32"/>
<dbReference type="PROSITE" id="PS00941">
    <property type="entry name" value="CARBOXYLESTERASE_B_2"/>
    <property type="match status" value="1"/>
</dbReference>
<evidence type="ECO:0000256" key="3">
    <source>
        <dbReference type="ARBA" id="ARBA00022801"/>
    </source>
</evidence>
<dbReference type="Proteomes" id="UP000198287">
    <property type="component" value="Unassembled WGS sequence"/>
</dbReference>
<dbReference type="PANTHER" id="PTHR43142:SF1">
    <property type="entry name" value="CARBOXYLIC ESTER HYDROLASE"/>
    <property type="match status" value="1"/>
</dbReference>
<evidence type="ECO:0000256" key="5">
    <source>
        <dbReference type="RuleBase" id="RU361235"/>
    </source>
</evidence>
<organism evidence="7 8">
    <name type="scientific">Folsomia candida</name>
    <name type="common">Springtail</name>
    <dbReference type="NCBI Taxonomy" id="158441"/>
    <lineage>
        <taxon>Eukaryota</taxon>
        <taxon>Metazoa</taxon>
        <taxon>Ecdysozoa</taxon>
        <taxon>Arthropoda</taxon>
        <taxon>Hexapoda</taxon>
        <taxon>Collembola</taxon>
        <taxon>Entomobryomorpha</taxon>
        <taxon>Isotomoidea</taxon>
        <taxon>Isotomidae</taxon>
        <taxon>Proisotominae</taxon>
        <taxon>Folsomia</taxon>
    </lineage>
</organism>
<keyword evidence="4" id="KW-0325">Glycoprotein</keyword>
<feature type="chain" id="PRO_5011812691" description="Carboxylic ester hydrolase" evidence="5">
    <location>
        <begin position="28"/>
        <end position="577"/>
    </location>
</feature>
<feature type="domain" description="Carboxylesterase type B" evidence="6">
    <location>
        <begin position="33"/>
        <end position="542"/>
    </location>
</feature>
<dbReference type="InterPro" id="IPR029058">
    <property type="entry name" value="AB_hydrolase_fold"/>
</dbReference>
<dbReference type="InterPro" id="IPR002018">
    <property type="entry name" value="CarbesteraseB"/>
</dbReference>
<name>A0A226DN32_FOLCA</name>
<dbReference type="Pfam" id="PF00135">
    <property type="entry name" value="COesterase"/>
    <property type="match status" value="1"/>
</dbReference>
<protein>
    <recommendedName>
        <fullName evidence="5">Carboxylic ester hydrolase</fullName>
        <ecNumber evidence="5">3.1.1.-</ecNumber>
    </recommendedName>
</protein>
<dbReference type="SUPFAM" id="SSF53474">
    <property type="entry name" value="alpha/beta-Hydrolases"/>
    <property type="match status" value="1"/>
</dbReference>
<dbReference type="PROSITE" id="PS00122">
    <property type="entry name" value="CARBOXYLESTERASE_B_1"/>
    <property type="match status" value="1"/>
</dbReference>
<dbReference type="GO" id="GO:0052689">
    <property type="term" value="F:carboxylic ester hydrolase activity"/>
    <property type="evidence" value="ECO:0007669"/>
    <property type="project" value="UniProtKB-KW"/>
</dbReference>
<keyword evidence="2" id="KW-0719">Serine esterase</keyword>
<evidence type="ECO:0000313" key="7">
    <source>
        <dbReference type="EMBL" id="OXA46510.1"/>
    </source>
</evidence>
<proteinExistence type="inferred from homology"/>
<comment type="similarity">
    <text evidence="1 5">Belongs to the type-B carboxylesterase/lipase family.</text>
</comment>
<keyword evidence="8" id="KW-1185">Reference proteome</keyword>
<keyword evidence="3 5" id="KW-0378">Hydrolase</keyword>
<dbReference type="InterPro" id="IPR019826">
    <property type="entry name" value="Carboxylesterase_B_AS"/>
</dbReference>
<evidence type="ECO:0000256" key="2">
    <source>
        <dbReference type="ARBA" id="ARBA00022487"/>
    </source>
</evidence>
<sequence length="577" mass="65894">MEKLGKLYKFLSILNVVVLLLLEVTSADLGDADPVVLTKYGKVRGIRTKEHYEFRKIPFAKPPLGQLRFKPPQEPEAWTDILHNEDFPEYCIQWNTFWNTTEGIEDCLYTNVFTPNHPGKSDKKLPVMVYIHSGGFMFGRGAQFRADYLMETKKVVAVVFQYRLGSFGFLNTEDSHSFGNMGMKDQVLALKFVQENIDKFGGDPNQVMIFGTSAGAASVHYHLLSPLSKGLFHSAFSGSGTALCPWAFQRNPKNSAIKLAKLLSCPTDNSEQLVDCLRNRDADEIGFAHSKLMDWATDPIAAFGPSLEVGNPDPTTKFIHAHPADIIQSGKVNEVPWIVGFNSDEGYEHTLSIFRDSKLMLELNGKPDEIYPITLEYVNESDQTKKQITDKVREFYFKNEDICDRNMKNLSNVYSDKTYVLCTLRSAYRHAKIGKPDTHPIYLFQFDYKGKSSIVTLRGFSREGFGSNHMDDIQYLINSPLFEFIDEESQDKPFQKEYVEMITNFAVTRKIAAFSQDRPDDVWQPLDPGGNIKWYHVTSQPKMEPITDAWSQRMHFWDQFDLQEYSVAGKTQPRDEL</sequence>
<gene>
    <name evidence="7" type="ORF">Fcan01_18688</name>
</gene>
<accession>A0A226DN32</accession>
<dbReference type="OrthoDB" id="6846267at2759"/>
<feature type="signal peptide" evidence="5">
    <location>
        <begin position="1"/>
        <end position="27"/>
    </location>
</feature>
<dbReference type="PANTHER" id="PTHR43142">
    <property type="entry name" value="CARBOXYLIC ESTER HYDROLASE"/>
    <property type="match status" value="1"/>
</dbReference>
<evidence type="ECO:0000256" key="1">
    <source>
        <dbReference type="ARBA" id="ARBA00005964"/>
    </source>
</evidence>
<evidence type="ECO:0000259" key="6">
    <source>
        <dbReference type="Pfam" id="PF00135"/>
    </source>
</evidence>
<dbReference type="Gene3D" id="3.40.50.1820">
    <property type="entry name" value="alpha/beta hydrolase"/>
    <property type="match status" value="1"/>
</dbReference>
<evidence type="ECO:0000313" key="8">
    <source>
        <dbReference type="Proteomes" id="UP000198287"/>
    </source>
</evidence>
<keyword evidence="5" id="KW-0732">Signal</keyword>
<dbReference type="EMBL" id="LNIX01000015">
    <property type="protein sequence ID" value="OXA46510.1"/>
    <property type="molecule type" value="Genomic_DNA"/>
</dbReference>
<dbReference type="InterPro" id="IPR019819">
    <property type="entry name" value="Carboxylesterase_B_CS"/>
</dbReference>
<evidence type="ECO:0000256" key="4">
    <source>
        <dbReference type="ARBA" id="ARBA00023180"/>
    </source>
</evidence>
<dbReference type="OMA" id="VNEVPWI"/>
<comment type="caution">
    <text evidence="7">The sequence shown here is derived from an EMBL/GenBank/DDBJ whole genome shotgun (WGS) entry which is preliminary data.</text>
</comment>
<reference evidence="7 8" key="1">
    <citation type="submission" date="2015-12" db="EMBL/GenBank/DDBJ databases">
        <title>The genome of Folsomia candida.</title>
        <authorList>
            <person name="Faddeeva A."/>
            <person name="Derks M.F."/>
            <person name="Anvar Y."/>
            <person name="Smit S."/>
            <person name="Van Straalen N."/>
            <person name="Roelofs D."/>
        </authorList>
    </citation>
    <scope>NUCLEOTIDE SEQUENCE [LARGE SCALE GENOMIC DNA]</scope>
    <source>
        <strain evidence="7 8">VU population</strain>
        <tissue evidence="7">Whole body</tissue>
    </source>
</reference>
<dbReference type="EC" id="3.1.1.-" evidence="5"/>